<sequence>MPHVTFSYVHPTPCTSVCIGGMFNQWEPEKMTPTEAGWTLSVELEEGLHPYKYHVDGEWVHDPTMPSYTDTEGPINNYVRVLPDSPPLDLTPVPLPPLDDTLPYGYEEDGVLTHRVKRHGFQFSGDRDYQTLNEGYVMPYIQRRMAEMYQVVPLCFPGDTMSTLRPAYVSEGLMGHRGRVLVLIPGSGLVEAGIWGRALCCNDSLQTGSMLPYLAQAEREGYKVVVMNPNRRHRYDLDHTLAVWRHLVLGSAASEIYVVAHSYGGIAVAHILSETVKEREGDAPAESGMCVNPRLTAVALTDSVHGGSRYLHGAALEWLGEVAVQYRTSPNPVDTLECALGDSMEGCEVRSAGVMDHASTNEAAREAIFNRFRQKW</sequence>
<dbReference type="EMBL" id="BDIP01000795">
    <property type="protein sequence ID" value="GIQ82733.1"/>
    <property type="molecule type" value="Genomic_DNA"/>
</dbReference>
<dbReference type="OrthoDB" id="312027at2759"/>
<dbReference type="PANTHER" id="PTHR21357:SF4">
    <property type="entry name" value="FAM172 FAMILY PROTEIN HOMOLOG CG10038"/>
    <property type="match status" value="1"/>
</dbReference>
<reference evidence="3 4" key="1">
    <citation type="journal article" date="2018" name="PLoS ONE">
        <title>The draft genome of Kipferlia bialata reveals reductive genome evolution in fornicate parasites.</title>
        <authorList>
            <person name="Tanifuji G."/>
            <person name="Takabayashi S."/>
            <person name="Kume K."/>
            <person name="Takagi M."/>
            <person name="Nakayama T."/>
            <person name="Kamikawa R."/>
            <person name="Inagaki Y."/>
            <person name="Hashimoto T."/>
        </authorList>
    </citation>
    <scope>NUCLEOTIDE SEQUENCE [LARGE SCALE GENOMIC DNA]</scope>
    <source>
        <strain evidence="3">NY0173</strain>
    </source>
</reference>
<dbReference type="InterPro" id="IPR013783">
    <property type="entry name" value="Ig-like_fold"/>
</dbReference>
<dbReference type="SUPFAM" id="SSF53474">
    <property type="entry name" value="alpha/beta-Hydrolases"/>
    <property type="match status" value="1"/>
</dbReference>
<dbReference type="Pfam" id="PF16561">
    <property type="entry name" value="AMPK1_CBM"/>
    <property type="match status" value="1"/>
</dbReference>
<dbReference type="AlphaFoldDB" id="A0A9K3CUU6"/>
<dbReference type="CDD" id="cd02859">
    <property type="entry name" value="E_set_AMPKbeta_like_N"/>
    <property type="match status" value="1"/>
</dbReference>
<gene>
    <name evidence="3" type="ORF">KIPB_003924</name>
</gene>
<dbReference type="GO" id="GO:0031048">
    <property type="term" value="P:regulatory ncRNA-mediated heterochromatin formation"/>
    <property type="evidence" value="ECO:0007669"/>
    <property type="project" value="TreeGrafter"/>
</dbReference>
<dbReference type="SUPFAM" id="SSF81296">
    <property type="entry name" value="E set domains"/>
    <property type="match status" value="1"/>
</dbReference>
<name>A0A9K3CUU6_9EUKA</name>
<evidence type="ECO:0000313" key="3">
    <source>
        <dbReference type="EMBL" id="GIQ82733.1"/>
    </source>
</evidence>
<dbReference type="PANTHER" id="PTHR21357">
    <property type="entry name" value="FAM172 FAMILY PROTEIN HOMOLOG CG10038"/>
    <property type="match status" value="1"/>
</dbReference>
<organism evidence="3 4">
    <name type="scientific">Kipferlia bialata</name>
    <dbReference type="NCBI Taxonomy" id="797122"/>
    <lineage>
        <taxon>Eukaryota</taxon>
        <taxon>Metamonada</taxon>
        <taxon>Carpediemonas-like organisms</taxon>
        <taxon>Kipferlia</taxon>
    </lineage>
</organism>
<proteinExistence type="predicted"/>
<evidence type="ECO:0000313" key="4">
    <source>
        <dbReference type="Proteomes" id="UP000265618"/>
    </source>
</evidence>
<protein>
    <recommendedName>
        <fullName evidence="5">AMP-activated protein kinase glycogen-binding domain-containing protein</fullName>
    </recommendedName>
</protein>
<dbReference type="InterPro" id="IPR032640">
    <property type="entry name" value="AMPK1_CBM"/>
</dbReference>
<comment type="caution">
    <text evidence="3">The sequence shown here is derived from an EMBL/GenBank/DDBJ whole genome shotgun (WGS) entry which is preliminary data.</text>
</comment>
<dbReference type="Pfam" id="PF22749">
    <property type="entry name" value="Arb2"/>
    <property type="match status" value="1"/>
</dbReference>
<dbReference type="Gene3D" id="3.40.50.1820">
    <property type="entry name" value="alpha/beta hydrolase"/>
    <property type="match status" value="1"/>
</dbReference>
<dbReference type="GO" id="GO:0005634">
    <property type="term" value="C:nucleus"/>
    <property type="evidence" value="ECO:0007669"/>
    <property type="project" value="TreeGrafter"/>
</dbReference>
<dbReference type="Gene3D" id="2.60.40.10">
    <property type="entry name" value="Immunoglobulins"/>
    <property type="match status" value="1"/>
</dbReference>
<dbReference type="Proteomes" id="UP000265618">
    <property type="component" value="Unassembled WGS sequence"/>
</dbReference>
<feature type="domain" description="AMP-activated protein kinase glycogen-binding" evidence="1">
    <location>
        <begin position="12"/>
        <end position="83"/>
    </location>
</feature>
<dbReference type="GO" id="GO:0035197">
    <property type="term" value="F:siRNA binding"/>
    <property type="evidence" value="ECO:0007669"/>
    <property type="project" value="TreeGrafter"/>
</dbReference>
<dbReference type="InterPro" id="IPR053858">
    <property type="entry name" value="Arb2_dom"/>
</dbReference>
<evidence type="ECO:0000259" key="1">
    <source>
        <dbReference type="Pfam" id="PF16561"/>
    </source>
</evidence>
<evidence type="ECO:0000259" key="2">
    <source>
        <dbReference type="Pfam" id="PF22749"/>
    </source>
</evidence>
<keyword evidence="4" id="KW-1185">Reference proteome</keyword>
<dbReference type="InterPro" id="IPR029058">
    <property type="entry name" value="AB_hydrolase_fold"/>
</dbReference>
<feature type="non-terminal residue" evidence="3">
    <location>
        <position position="1"/>
    </location>
</feature>
<feature type="domain" description="Arb2" evidence="2">
    <location>
        <begin position="166"/>
        <end position="231"/>
    </location>
</feature>
<dbReference type="InterPro" id="IPR048263">
    <property type="entry name" value="Arb2"/>
</dbReference>
<evidence type="ECO:0008006" key="5">
    <source>
        <dbReference type="Google" id="ProtNLM"/>
    </source>
</evidence>
<accession>A0A9K3CUU6</accession>
<dbReference type="InterPro" id="IPR014756">
    <property type="entry name" value="Ig_E-set"/>
</dbReference>